<gene>
    <name evidence="3" type="ORF">BOX15_Mlig034163g2</name>
</gene>
<dbReference type="Proteomes" id="UP000215902">
    <property type="component" value="Unassembled WGS sequence"/>
</dbReference>
<organism evidence="3 4">
    <name type="scientific">Macrostomum lignano</name>
    <dbReference type="NCBI Taxonomy" id="282301"/>
    <lineage>
        <taxon>Eukaryota</taxon>
        <taxon>Metazoa</taxon>
        <taxon>Spiralia</taxon>
        <taxon>Lophotrochozoa</taxon>
        <taxon>Platyhelminthes</taxon>
        <taxon>Rhabditophora</taxon>
        <taxon>Macrostomorpha</taxon>
        <taxon>Macrostomida</taxon>
        <taxon>Macrostomidae</taxon>
        <taxon>Macrostomum</taxon>
    </lineage>
</organism>
<evidence type="ECO:0000256" key="1">
    <source>
        <dbReference type="SAM" id="MobiDB-lite"/>
    </source>
</evidence>
<feature type="signal peptide" evidence="2">
    <location>
        <begin position="1"/>
        <end position="21"/>
    </location>
</feature>
<sequence>MKAPIIVVVLCLLAVLPISLQQQLDINTCRLLCTNCDKSRQVFAKMCLTPTPMQSDAGIINDTSSVDSGFDCPCLRDTQSRQNELPGGSSPAPESPEPLDCPERQPPPPPPDCPTGSFVRCRLGGPNGRCYGNCTCLATEDGPDEDEQPTLQLGLSFNSSCRLPRWLSKICQRNCRRRHGGDGRLQVDGRGCERCRCCLRRGGPASEPCFGDSDSY</sequence>
<name>A0A267EAQ7_9PLAT</name>
<evidence type="ECO:0000256" key="2">
    <source>
        <dbReference type="SAM" id="SignalP"/>
    </source>
</evidence>
<dbReference type="EMBL" id="NIVC01002350">
    <property type="protein sequence ID" value="PAA58660.1"/>
    <property type="molecule type" value="Genomic_DNA"/>
</dbReference>
<reference evidence="3 4" key="1">
    <citation type="submission" date="2017-06" db="EMBL/GenBank/DDBJ databases">
        <title>A platform for efficient transgenesis in Macrostomum lignano, a flatworm model organism for stem cell research.</title>
        <authorList>
            <person name="Berezikov E."/>
        </authorList>
    </citation>
    <scope>NUCLEOTIDE SEQUENCE [LARGE SCALE GENOMIC DNA]</scope>
    <source>
        <strain evidence="3">DV1</strain>
        <tissue evidence="3">Whole organism</tissue>
    </source>
</reference>
<evidence type="ECO:0000313" key="4">
    <source>
        <dbReference type="Proteomes" id="UP000215902"/>
    </source>
</evidence>
<evidence type="ECO:0000313" key="3">
    <source>
        <dbReference type="EMBL" id="PAA58660.1"/>
    </source>
</evidence>
<keyword evidence="4" id="KW-1185">Reference proteome</keyword>
<proteinExistence type="predicted"/>
<comment type="caution">
    <text evidence="3">The sequence shown here is derived from an EMBL/GenBank/DDBJ whole genome shotgun (WGS) entry which is preliminary data.</text>
</comment>
<feature type="chain" id="PRO_5012537632" evidence="2">
    <location>
        <begin position="22"/>
        <end position="216"/>
    </location>
</feature>
<feature type="region of interest" description="Disordered" evidence="1">
    <location>
        <begin position="81"/>
        <end position="111"/>
    </location>
</feature>
<protein>
    <submittedName>
        <fullName evidence="3">Uncharacterized protein</fullName>
    </submittedName>
</protein>
<accession>A0A267EAQ7</accession>
<dbReference type="AlphaFoldDB" id="A0A267EAQ7"/>
<keyword evidence="2" id="KW-0732">Signal</keyword>